<dbReference type="OrthoDB" id="9767934at2"/>
<dbReference type="PANTHER" id="PTHR36837:SF2">
    <property type="entry name" value="POLY(3-HYDROXYALKANOATE) POLYMERASE SUBUNIT PHAC"/>
    <property type="match status" value="1"/>
</dbReference>
<keyword evidence="2" id="KW-0012">Acyltransferase</keyword>
<dbReference type="KEGG" id="amuc:Pan181_30350"/>
<dbReference type="SUPFAM" id="SSF53474">
    <property type="entry name" value="alpha/beta-Hydrolases"/>
    <property type="match status" value="1"/>
</dbReference>
<sequence>MTSIPPDELFASLLKWHASVQQQTLDLWQQYFGPNDSSPTHDLTYSGATDYEVVHQQQGQRLLRFRSAEPSRWTEPILIAFSLVNRPYILDLPNNRSVVQRLLDQHFDVYMIDWGIPTDQDRDRGLDDYVCRALDDAVQLTIETSESHQVTLLGYCMGGTMAAMYASLRPTLIRNLVLLATPIDFHAGDGLLNLWARPEYFDVDRFIDVYGNCPGWFLQSCFQLMKPVRVSLKHMLEMTRDPPSKAYLQNLLALERWAGDSIPVAGATFRQYVKWMYQENRLVAGKVMLDSTPIRLEDIRSPTLSITASRDHLVPPQSSQALQYLIGTDGYDALSIDAGHLGLAIGQRAHRELWPRVTHWIAEHSTPAT</sequence>
<accession>A0A518AQ34</accession>
<dbReference type="Proteomes" id="UP000315750">
    <property type="component" value="Chromosome"/>
</dbReference>
<dbReference type="Gene3D" id="3.40.50.1820">
    <property type="entry name" value="alpha/beta hydrolase"/>
    <property type="match status" value="1"/>
</dbReference>
<dbReference type="InterPro" id="IPR000073">
    <property type="entry name" value="AB_hydrolase_1"/>
</dbReference>
<evidence type="ECO:0000313" key="2">
    <source>
        <dbReference type="EMBL" id="QDU56823.1"/>
    </source>
</evidence>
<keyword evidence="2" id="KW-0808">Transferase</keyword>
<dbReference type="RefSeq" id="WP_145247576.1">
    <property type="nucleotide sequence ID" value="NZ_CP036278.1"/>
</dbReference>
<dbReference type="Pfam" id="PF00561">
    <property type="entry name" value="Abhydrolase_1"/>
    <property type="match status" value="1"/>
</dbReference>
<dbReference type="PANTHER" id="PTHR36837">
    <property type="entry name" value="POLY(3-HYDROXYALKANOATE) POLYMERASE SUBUNIT PHAC"/>
    <property type="match status" value="1"/>
</dbReference>
<gene>
    <name evidence="2" type="primary">phbC_1</name>
    <name evidence="2" type="ORF">Pan181_30350</name>
</gene>
<reference evidence="2 3" key="1">
    <citation type="submission" date="2019-02" db="EMBL/GenBank/DDBJ databases">
        <title>Deep-cultivation of Planctomycetes and their phenomic and genomic characterization uncovers novel biology.</title>
        <authorList>
            <person name="Wiegand S."/>
            <person name="Jogler M."/>
            <person name="Boedeker C."/>
            <person name="Pinto D."/>
            <person name="Vollmers J."/>
            <person name="Rivas-Marin E."/>
            <person name="Kohn T."/>
            <person name="Peeters S.H."/>
            <person name="Heuer A."/>
            <person name="Rast P."/>
            <person name="Oberbeckmann S."/>
            <person name="Bunk B."/>
            <person name="Jeske O."/>
            <person name="Meyerdierks A."/>
            <person name="Storesund J.E."/>
            <person name="Kallscheuer N."/>
            <person name="Luecker S."/>
            <person name="Lage O.M."/>
            <person name="Pohl T."/>
            <person name="Merkel B.J."/>
            <person name="Hornburger P."/>
            <person name="Mueller R.-W."/>
            <person name="Bruemmer F."/>
            <person name="Labrenz M."/>
            <person name="Spormann A.M."/>
            <person name="Op den Camp H."/>
            <person name="Overmann J."/>
            <person name="Amann R."/>
            <person name="Jetten M.S.M."/>
            <person name="Mascher T."/>
            <person name="Medema M.H."/>
            <person name="Devos D.P."/>
            <person name="Kaster A.-K."/>
            <person name="Ovreas L."/>
            <person name="Rohde M."/>
            <person name="Galperin M.Y."/>
            <person name="Jogler C."/>
        </authorList>
    </citation>
    <scope>NUCLEOTIDE SEQUENCE [LARGE SCALE GENOMIC DNA]</scope>
    <source>
        <strain evidence="2 3">Pan181</strain>
    </source>
</reference>
<dbReference type="EMBL" id="CP036278">
    <property type="protein sequence ID" value="QDU56823.1"/>
    <property type="molecule type" value="Genomic_DNA"/>
</dbReference>
<dbReference type="AlphaFoldDB" id="A0A518AQ34"/>
<proteinExistence type="predicted"/>
<protein>
    <submittedName>
        <fullName evidence="2">Poly-beta-hydroxybutyrate polymerase</fullName>
        <ecNumber evidence="2">2.3.1.-</ecNumber>
    </submittedName>
</protein>
<feature type="domain" description="AB hydrolase-1" evidence="1">
    <location>
        <begin position="96"/>
        <end position="342"/>
    </location>
</feature>
<keyword evidence="3" id="KW-1185">Reference proteome</keyword>
<dbReference type="InterPro" id="IPR051321">
    <property type="entry name" value="PHA/PHB_synthase"/>
</dbReference>
<evidence type="ECO:0000259" key="1">
    <source>
        <dbReference type="Pfam" id="PF00561"/>
    </source>
</evidence>
<dbReference type="GO" id="GO:0016746">
    <property type="term" value="F:acyltransferase activity"/>
    <property type="evidence" value="ECO:0007669"/>
    <property type="project" value="UniProtKB-KW"/>
</dbReference>
<evidence type="ECO:0000313" key="3">
    <source>
        <dbReference type="Proteomes" id="UP000315750"/>
    </source>
</evidence>
<organism evidence="2 3">
    <name type="scientific">Aeoliella mucimassa</name>
    <dbReference type="NCBI Taxonomy" id="2527972"/>
    <lineage>
        <taxon>Bacteria</taxon>
        <taxon>Pseudomonadati</taxon>
        <taxon>Planctomycetota</taxon>
        <taxon>Planctomycetia</taxon>
        <taxon>Pirellulales</taxon>
        <taxon>Lacipirellulaceae</taxon>
        <taxon>Aeoliella</taxon>
    </lineage>
</organism>
<dbReference type="InterPro" id="IPR029058">
    <property type="entry name" value="AB_hydrolase_fold"/>
</dbReference>
<name>A0A518AQ34_9BACT</name>
<dbReference type="EC" id="2.3.1.-" evidence="2"/>